<dbReference type="Gene3D" id="3.40.50.300">
    <property type="entry name" value="P-loop containing nucleotide triphosphate hydrolases"/>
    <property type="match status" value="1"/>
</dbReference>
<evidence type="ECO:0000313" key="6">
    <source>
        <dbReference type="Proteomes" id="UP000095284"/>
    </source>
</evidence>
<feature type="domain" description="Obg" evidence="4">
    <location>
        <begin position="20"/>
        <end position="158"/>
    </location>
</feature>
<dbReference type="Proteomes" id="UP000659654">
    <property type="component" value="Unassembled WGS sequence"/>
</dbReference>
<reference evidence="5" key="2">
    <citation type="submission" date="2020-09" db="EMBL/GenBank/DDBJ databases">
        <authorList>
            <person name="Kikuchi T."/>
        </authorList>
    </citation>
    <scope>NUCLEOTIDE SEQUENCE</scope>
    <source>
        <strain evidence="5">Ka4C1</strain>
    </source>
</reference>
<evidence type="ECO:0000256" key="1">
    <source>
        <dbReference type="ARBA" id="ARBA00022741"/>
    </source>
</evidence>
<dbReference type="SUPFAM" id="SSF52540">
    <property type="entry name" value="P-loop containing nucleoside triphosphate hydrolases"/>
    <property type="match status" value="1"/>
</dbReference>
<dbReference type="eggNOG" id="KOG1489">
    <property type="taxonomic scope" value="Eukaryota"/>
</dbReference>
<dbReference type="PRINTS" id="PR00326">
    <property type="entry name" value="GTP1OBG"/>
</dbReference>
<dbReference type="PROSITE" id="PS51710">
    <property type="entry name" value="G_OBG"/>
    <property type="match status" value="1"/>
</dbReference>
<name>A0A1I7S492_BURXY</name>
<dbReference type="OrthoDB" id="10255148at2759"/>
<evidence type="ECO:0000256" key="2">
    <source>
        <dbReference type="ARBA" id="ARBA00023134"/>
    </source>
</evidence>
<dbReference type="GO" id="GO:0005525">
    <property type="term" value="F:GTP binding"/>
    <property type="evidence" value="ECO:0007669"/>
    <property type="project" value="UniProtKB-KW"/>
</dbReference>
<keyword evidence="1" id="KW-0547">Nucleotide-binding</keyword>
<dbReference type="GO" id="GO:0042254">
    <property type="term" value="P:ribosome biogenesis"/>
    <property type="evidence" value="ECO:0007669"/>
    <property type="project" value="UniProtKB-UniRule"/>
</dbReference>
<organism evidence="6 8">
    <name type="scientific">Bursaphelenchus xylophilus</name>
    <name type="common">Pinewood nematode worm</name>
    <name type="synonym">Aphelenchoides xylophilus</name>
    <dbReference type="NCBI Taxonomy" id="6326"/>
    <lineage>
        <taxon>Eukaryota</taxon>
        <taxon>Metazoa</taxon>
        <taxon>Ecdysozoa</taxon>
        <taxon>Nematoda</taxon>
        <taxon>Chromadorea</taxon>
        <taxon>Rhabditida</taxon>
        <taxon>Tylenchina</taxon>
        <taxon>Tylenchomorpha</taxon>
        <taxon>Aphelenchoidea</taxon>
        <taxon>Aphelenchoididae</taxon>
        <taxon>Bursaphelenchus</taxon>
    </lineage>
</organism>
<feature type="domain" description="OBG-type G" evidence="3">
    <location>
        <begin position="159"/>
        <end position="359"/>
    </location>
</feature>
<dbReference type="EMBL" id="CAJFCV020000004">
    <property type="protein sequence ID" value="CAG9116852.1"/>
    <property type="molecule type" value="Genomic_DNA"/>
</dbReference>
<dbReference type="PROSITE" id="PS51883">
    <property type="entry name" value="OBG"/>
    <property type="match status" value="1"/>
</dbReference>
<evidence type="ECO:0000259" key="3">
    <source>
        <dbReference type="PROSITE" id="PS51710"/>
    </source>
</evidence>
<dbReference type="PANTHER" id="PTHR11702:SF43">
    <property type="entry name" value="GTP-BINDING PROTEIN 10"/>
    <property type="match status" value="1"/>
</dbReference>
<dbReference type="GO" id="GO:0003924">
    <property type="term" value="F:GTPase activity"/>
    <property type="evidence" value="ECO:0007669"/>
    <property type="project" value="InterPro"/>
</dbReference>
<dbReference type="Pfam" id="PF01926">
    <property type="entry name" value="MMR_HSR1"/>
    <property type="match status" value="1"/>
</dbReference>
<dbReference type="InterPro" id="IPR031167">
    <property type="entry name" value="G_OBG"/>
</dbReference>
<keyword evidence="7" id="KW-1185">Reference proteome</keyword>
<dbReference type="WBParaSite" id="BXY_0782400.1">
    <property type="protein sequence ID" value="BXY_0782400.1"/>
    <property type="gene ID" value="BXY_0782400"/>
</dbReference>
<dbReference type="InterPro" id="IPR036726">
    <property type="entry name" value="GTP1_OBG_dom_sf"/>
</dbReference>
<dbReference type="Gene3D" id="2.70.210.12">
    <property type="entry name" value="GTP1/OBG domain"/>
    <property type="match status" value="1"/>
</dbReference>
<evidence type="ECO:0000313" key="5">
    <source>
        <dbReference type="EMBL" id="CAD5227080.1"/>
    </source>
</evidence>
<reference evidence="8" key="1">
    <citation type="submission" date="2016-11" db="UniProtKB">
        <authorList>
            <consortium name="WormBaseParasite"/>
        </authorList>
    </citation>
    <scope>IDENTIFICATION</scope>
</reference>
<gene>
    <name evidence="5" type="ORF">BXYJ_LOCUS9625</name>
</gene>
<dbReference type="InterPro" id="IPR006169">
    <property type="entry name" value="GTP1_OBG_dom"/>
</dbReference>
<protein>
    <submittedName>
        <fullName evidence="5">(pine wood nematode) hypothetical protein</fullName>
    </submittedName>
</protein>
<dbReference type="InterPro" id="IPR045086">
    <property type="entry name" value="OBG_GTPase"/>
</dbReference>
<dbReference type="CDD" id="cd01898">
    <property type="entry name" value="Obg"/>
    <property type="match status" value="1"/>
</dbReference>
<dbReference type="Proteomes" id="UP000582659">
    <property type="component" value="Unassembled WGS sequence"/>
</dbReference>
<dbReference type="SMR" id="A0A1I7S492"/>
<dbReference type="AlphaFoldDB" id="A0A1I7S492"/>
<dbReference type="PANTHER" id="PTHR11702">
    <property type="entry name" value="DEVELOPMENTALLY REGULATED GTP-BINDING PROTEIN-RELATED"/>
    <property type="match status" value="1"/>
</dbReference>
<dbReference type="InterPro" id="IPR006073">
    <property type="entry name" value="GTP-bd"/>
</dbReference>
<dbReference type="GO" id="GO:0005739">
    <property type="term" value="C:mitochondrion"/>
    <property type="evidence" value="ECO:0007669"/>
    <property type="project" value="TreeGrafter"/>
</dbReference>
<dbReference type="Proteomes" id="UP000095284">
    <property type="component" value="Unplaced"/>
</dbReference>
<dbReference type="InterPro" id="IPR027417">
    <property type="entry name" value="P-loop_NTPase"/>
</dbReference>
<evidence type="ECO:0000313" key="7">
    <source>
        <dbReference type="Proteomes" id="UP000659654"/>
    </source>
</evidence>
<keyword evidence="2" id="KW-0342">GTP-binding</keyword>
<dbReference type="SUPFAM" id="SSF82051">
    <property type="entry name" value="Obg GTP-binding protein N-terminal domain"/>
    <property type="match status" value="1"/>
</dbReference>
<dbReference type="Pfam" id="PF01018">
    <property type="entry name" value="GTP1_OBG"/>
    <property type="match status" value="1"/>
</dbReference>
<evidence type="ECO:0000259" key="4">
    <source>
        <dbReference type="PROSITE" id="PS51883"/>
    </source>
</evidence>
<evidence type="ECO:0000313" key="8">
    <source>
        <dbReference type="WBParaSite" id="BXY_0782400.1"/>
    </source>
</evidence>
<accession>A0A1I7S492</accession>
<sequence length="381" mass="42286">MSVCRRLGQTLVFIRNRTDIVYNDVLRLSLKAGSGGNGLARYNGIGGAGGNIYVMPERNLDFAKVYEKYRHKGWVIKAESGKNAQKVKLVGEPGEHTIIKVPVGVECVDIDTKLLLARCVVPGVKCLMAKGGRGGSVANNFKGEQGQHIRLAIHLKLNTNIGLVGLPNAGKSTLLKAFVPKSSVKIANYPFTTIKPQVLDVEYETDASEDKFSLSVADLPGIIEGASRNRGRGYAFLKHLEYSEIIVMVVDLNGFQLSAHFEEPYRDVYQSIAILCKEMEAYDPKLIRKPLVIALNKKDMVGEEKTQEVLGKLSNRGWWKEIPEALRPIAQVKFRKIFAISAKHRQVDELKDYLRGIHENLNAPSPMSFKSHEQDGGEVMI</sequence>
<dbReference type="EMBL" id="CAJFDI010000004">
    <property type="protein sequence ID" value="CAD5227080.1"/>
    <property type="molecule type" value="Genomic_DNA"/>
</dbReference>
<proteinExistence type="predicted"/>